<evidence type="ECO:0000256" key="6">
    <source>
        <dbReference type="ARBA" id="ARBA00023002"/>
    </source>
</evidence>
<name>A0ABN2Q756_9MICO</name>
<evidence type="ECO:0000256" key="1">
    <source>
        <dbReference type="ARBA" id="ARBA00001974"/>
    </source>
</evidence>
<dbReference type="PANTHER" id="PTHR11985:SF35">
    <property type="entry name" value="ANAEROBIC GLYCEROL-3-PHOSPHATE DEHYDROGENASE SUBUNIT A"/>
    <property type="match status" value="1"/>
</dbReference>
<evidence type="ECO:0000259" key="8">
    <source>
        <dbReference type="Pfam" id="PF16901"/>
    </source>
</evidence>
<keyword evidence="5" id="KW-0274">FAD</keyword>
<dbReference type="Proteomes" id="UP001499933">
    <property type="component" value="Unassembled WGS sequence"/>
</dbReference>
<reference evidence="9 10" key="1">
    <citation type="journal article" date="2019" name="Int. J. Syst. Evol. Microbiol.">
        <title>The Global Catalogue of Microorganisms (GCM) 10K type strain sequencing project: providing services to taxonomists for standard genome sequencing and annotation.</title>
        <authorList>
            <consortium name="The Broad Institute Genomics Platform"/>
            <consortium name="The Broad Institute Genome Sequencing Center for Infectious Disease"/>
            <person name="Wu L."/>
            <person name="Ma J."/>
        </authorList>
    </citation>
    <scope>NUCLEOTIDE SEQUENCE [LARGE SCALE GENOMIC DNA]</scope>
    <source>
        <strain evidence="9 10">JCM 14901</strain>
    </source>
</reference>
<feature type="domain" description="Alpha-glycerophosphate oxidase C-terminal" evidence="8">
    <location>
        <begin position="422"/>
        <end position="545"/>
    </location>
</feature>
<dbReference type="Gene3D" id="3.30.9.10">
    <property type="entry name" value="D-Amino Acid Oxidase, subunit A, domain 2"/>
    <property type="match status" value="1"/>
</dbReference>
<evidence type="ECO:0000259" key="7">
    <source>
        <dbReference type="Pfam" id="PF01266"/>
    </source>
</evidence>
<comment type="cofactor">
    <cofactor evidence="1">
        <name>FAD</name>
        <dbReference type="ChEBI" id="CHEBI:57692"/>
    </cofactor>
</comment>
<evidence type="ECO:0000256" key="5">
    <source>
        <dbReference type="ARBA" id="ARBA00022827"/>
    </source>
</evidence>
<protein>
    <submittedName>
        <fullName evidence="9">Glycerol-3-phosphate dehydrogenase/oxidase</fullName>
    </submittedName>
</protein>
<dbReference type="PRINTS" id="PR01001">
    <property type="entry name" value="FADG3PDH"/>
</dbReference>
<dbReference type="InterPro" id="IPR031656">
    <property type="entry name" value="DAO_C"/>
</dbReference>
<accession>A0ABN2Q756</accession>
<gene>
    <name evidence="9" type="ORF">GCM10009776_04520</name>
</gene>
<dbReference type="Gene3D" id="3.50.50.60">
    <property type="entry name" value="FAD/NAD(P)-binding domain"/>
    <property type="match status" value="1"/>
</dbReference>
<dbReference type="PANTHER" id="PTHR11985">
    <property type="entry name" value="GLYCEROL-3-PHOSPHATE DEHYDROGENASE"/>
    <property type="match status" value="1"/>
</dbReference>
<comment type="caution">
    <text evidence="9">The sequence shown here is derived from an EMBL/GenBank/DDBJ whole genome shotgun (WGS) entry which is preliminary data.</text>
</comment>
<dbReference type="Pfam" id="PF01266">
    <property type="entry name" value="DAO"/>
    <property type="match status" value="1"/>
</dbReference>
<dbReference type="RefSeq" id="WP_344090726.1">
    <property type="nucleotide sequence ID" value="NZ_BAAAOG010000001.1"/>
</dbReference>
<keyword evidence="3" id="KW-0285">Flavoprotein</keyword>
<evidence type="ECO:0000313" key="10">
    <source>
        <dbReference type="Proteomes" id="UP001499933"/>
    </source>
</evidence>
<sequence>MAGAGDNRGFEALAVRPYADVLIIGGGINGLATFRDLALQGVDVALIERDDFVSGASAASSHMIHGGIRYLENGEFRLVHEAVTERNSLLRTAPHYVRPLQTTIPIFATFSGVLSAPLRFLRHGSAAHRERGAVLIKVGLVIYDSFSRSGGRVPRHEFHGRRRSLAQLPALNPDVRYTATYWDASLHDPERLAIDVLRDGRAAGGERARAANYSAAVRVERGRVVVRDALTGAETPFAASVVINASGPWTDLTNLALGDPTDHMGGTKGSHIVLDNPELLAATGGRELFFENRDGRIVLIYPLKGRVLVGTTDLEHDIADPIVCTEAEVDYFIELIAQVLPDIEVNRSQIVYRFAGVRPLPGHGDIAPGFVSREYRVDAEEIVGGDATVLSLVGGKWTTFRASAEHLADRALGVLAQPRRRSTKGLAIGGGRGFPTTERARRQWIDGHAAGLALDRVATLLDRYGTIAEEVIAAIVADDADAPLATLPSYSTGELRHIARTEDVVHLDDLLMRRESLAFTGAATAAAAAEVAEAIAGTLGWDDARVAHEVKRGLARVHAADPTWADTSVAAR</sequence>
<evidence type="ECO:0000313" key="9">
    <source>
        <dbReference type="EMBL" id="GAA1945692.1"/>
    </source>
</evidence>
<evidence type="ECO:0000256" key="2">
    <source>
        <dbReference type="ARBA" id="ARBA00007330"/>
    </source>
</evidence>
<keyword evidence="6" id="KW-0560">Oxidoreductase</keyword>
<proteinExistence type="inferred from homology"/>
<dbReference type="Gene3D" id="1.10.8.870">
    <property type="entry name" value="Alpha-glycerophosphate oxidase, cap domain"/>
    <property type="match status" value="1"/>
</dbReference>
<dbReference type="SUPFAM" id="SSF51905">
    <property type="entry name" value="FAD/NAD(P)-binding domain"/>
    <property type="match status" value="1"/>
</dbReference>
<organism evidence="9 10">
    <name type="scientific">Microbacterium deminutum</name>
    <dbReference type="NCBI Taxonomy" id="344164"/>
    <lineage>
        <taxon>Bacteria</taxon>
        <taxon>Bacillati</taxon>
        <taxon>Actinomycetota</taxon>
        <taxon>Actinomycetes</taxon>
        <taxon>Micrococcales</taxon>
        <taxon>Microbacteriaceae</taxon>
        <taxon>Microbacterium</taxon>
    </lineage>
</organism>
<dbReference type="InterPro" id="IPR000447">
    <property type="entry name" value="G3P_DH_FAD-dep"/>
</dbReference>
<evidence type="ECO:0000256" key="4">
    <source>
        <dbReference type="ARBA" id="ARBA00022798"/>
    </source>
</evidence>
<dbReference type="InterPro" id="IPR038299">
    <property type="entry name" value="DAO_C_sf"/>
</dbReference>
<dbReference type="InterPro" id="IPR036188">
    <property type="entry name" value="FAD/NAD-bd_sf"/>
</dbReference>
<dbReference type="EMBL" id="BAAAOG010000001">
    <property type="protein sequence ID" value="GAA1945692.1"/>
    <property type="molecule type" value="Genomic_DNA"/>
</dbReference>
<keyword evidence="10" id="KW-1185">Reference proteome</keyword>
<dbReference type="InterPro" id="IPR006076">
    <property type="entry name" value="FAD-dep_OxRdtase"/>
</dbReference>
<keyword evidence="4" id="KW-0319">Glycerol metabolism</keyword>
<feature type="domain" description="FAD dependent oxidoreductase" evidence="7">
    <location>
        <begin position="20"/>
        <end position="409"/>
    </location>
</feature>
<dbReference type="Pfam" id="PF16901">
    <property type="entry name" value="DAO_C"/>
    <property type="match status" value="1"/>
</dbReference>
<comment type="similarity">
    <text evidence="2">Belongs to the FAD-dependent glycerol-3-phosphate dehydrogenase family.</text>
</comment>
<evidence type="ECO:0000256" key="3">
    <source>
        <dbReference type="ARBA" id="ARBA00022630"/>
    </source>
</evidence>